<keyword evidence="2" id="KW-1185">Reference proteome</keyword>
<protein>
    <submittedName>
        <fullName evidence="1">Uncharacterized protein</fullName>
    </submittedName>
</protein>
<evidence type="ECO:0000313" key="2">
    <source>
        <dbReference type="Proteomes" id="UP001497382"/>
    </source>
</evidence>
<dbReference type="EMBL" id="CAXIEN010000034">
    <property type="protein sequence ID" value="CAL1268543.1"/>
    <property type="molecule type" value="Genomic_DNA"/>
</dbReference>
<name>A0AAV1ZC19_9ARAC</name>
<reference evidence="1 2" key="1">
    <citation type="submission" date="2024-04" db="EMBL/GenBank/DDBJ databases">
        <authorList>
            <person name="Rising A."/>
            <person name="Reimegard J."/>
            <person name="Sonavane S."/>
            <person name="Akerstrom W."/>
            <person name="Nylinder S."/>
            <person name="Hedman E."/>
            <person name="Kallberg Y."/>
        </authorList>
    </citation>
    <scope>NUCLEOTIDE SEQUENCE [LARGE SCALE GENOMIC DNA]</scope>
</reference>
<dbReference type="AlphaFoldDB" id="A0AAV1ZC19"/>
<comment type="caution">
    <text evidence="1">The sequence shown here is derived from an EMBL/GenBank/DDBJ whole genome shotgun (WGS) entry which is preliminary data.</text>
</comment>
<gene>
    <name evidence="1" type="ORF">LARSCL_LOCUS4225</name>
</gene>
<sequence length="106" mass="12620">MDGESKLFWTAWVMNGESKLFWTVWFMDGEGKLFWTAWVMDGESKLFFGRCGLWMITFEDKMGLFLRYQELILKCHGKFLTHVPDVFASYHYSWDHLKVDSTCNVL</sequence>
<dbReference type="Proteomes" id="UP001497382">
    <property type="component" value="Unassembled WGS sequence"/>
</dbReference>
<evidence type="ECO:0000313" key="1">
    <source>
        <dbReference type="EMBL" id="CAL1268543.1"/>
    </source>
</evidence>
<accession>A0AAV1ZC19</accession>
<proteinExistence type="predicted"/>
<organism evidence="1 2">
    <name type="scientific">Larinioides sclopetarius</name>
    <dbReference type="NCBI Taxonomy" id="280406"/>
    <lineage>
        <taxon>Eukaryota</taxon>
        <taxon>Metazoa</taxon>
        <taxon>Ecdysozoa</taxon>
        <taxon>Arthropoda</taxon>
        <taxon>Chelicerata</taxon>
        <taxon>Arachnida</taxon>
        <taxon>Araneae</taxon>
        <taxon>Araneomorphae</taxon>
        <taxon>Entelegynae</taxon>
        <taxon>Araneoidea</taxon>
        <taxon>Araneidae</taxon>
        <taxon>Larinioides</taxon>
    </lineage>
</organism>